<dbReference type="EMBL" id="BLLF01003751">
    <property type="protein sequence ID" value="GFH28117.1"/>
    <property type="molecule type" value="Genomic_DNA"/>
</dbReference>
<dbReference type="AlphaFoldDB" id="A0A6A0A6W7"/>
<keyword evidence="6" id="KW-1185">Reference proteome</keyword>
<protein>
    <submittedName>
        <fullName evidence="5">Importin N-terminal domain-containing protein</fullName>
    </submittedName>
</protein>
<reference evidence="5 6" key="1">
    <citation type="submission" date="2020-02" db="EMBL/GenBank/DDBJ databases">
        <title>Draft genome sequence of Haematococcus lacustris strain NIES-144.</title>
        <authorList>
            <person name="Morimoto D."/>
            <person name="Nakagawa S."/>
            <person name="Yoshida T."/>
            <person name="Sawayama S."/>
        </authorList>
    </citation>
    <scope>NUCLEOTIDE SEQUENCE [LARGE SCALE GENOMIC DNA]</scope>
    <source>
        <strain evidence="5 6">NIES-144</strain>
    </source>
</reference>
<evidence type="ECO:0000256" key="3">
    <source>
        <dbReference type="ARBA" id="ARBA00023242"/>
    </source>
</evidence>
<dbReference type="InterPro" id="IPR011989">
    <property type="entry name" value="ARM-like"/>
</dbReference>
<dbReference type="InterPro" id="IPR057941">
    <property type="entry name" value="TPR_TNPO3_IPO13_2nd"/>
</dbReference>
<dbReference type="PANTHER" id="PTHR12363">
    <property type="entry name" value="TRANSPORTIN 3 AND IMPORTIN 13"/>
    <property type="match status" value="1"/>
</dbReference>
<name>A0A6A0A6W7_HAELA</name>
<gene>
    <name evidence="5" type="ORF">HaLaN_26556</name>
</gene>
<dbReference type="Gene3D" id="1.25.10.10">
    <property type="entry name" value="Leucine-rich Repeat Variant"/>
    <property type="match status" value="1"/>
</dbReference>
<evidence type="ECO:0000313" key="5">
    <source>
        <dbReference type="EMBL" id="GFH28117.1"/>
    </source>
</evidence>
<proteinExistence type="predicted"/>
<dbReference type="GO" id="GO:0005634">
    <property type="term" value="C:nucleus"/>
    <property type="evidence" value="ECO:0007669"/>
    <property type="project" value="UniProtKB-SubCell"/>
</dbReference>
<dbReference type="GO" id="GO:0005737">
    <property type="term" value="C:cytoplasm"/>
    <property type="evidence" value="ECO:0007669"/>
    <property type="project" value="TreeGrafter"/>
</dbReference>
<sequence length="115" mass="12249">MALLFAELGEAYLHLIATAVQEVQGPVEALLEVAAHPEARVAALSFNFWHKLAKALTSGWGPRDVGADSTSADASPSASHAVPPADVAAGEMARRRAFFTPAYERLVVLVRGRVR</sequence>
<evidence type="ECO:0000256" key="2">
    <source>
        <dbReference type="ARBA" id="ARBA00022448"/>
    </source>
</evidence>
<dbReference type="GO" id="GO:0006606">
    <property type="term" value="P:protein import into nucleus"/>
    <property type="evidence" value="ECO:0007669"/>
    <property type="project" value="TreeGrafter"/>
</dbReference>
<feature type="compositionally biased region" description="Low complexity" evidence="4">
    <location>
        <begin position="67"/>
        <end position="86"/>
    </location>
</feature>
<evidence type="ECO:0000256" key="1">
    <source>
        <dbReference type="ARBA" id="ARBA00004123"/>
    </source>
</evidence>
<dbReference type="Pfam" id="PF24138">
    <property type="entry name" value="TPR_TNPO3_IPO13_2nd"/>
    <property type="match status" value="1"/>
</dbReference>
<keyword evidence="3" id="KW-0539">Nucleus</keyword>
<comment type="caution">
    <text evidence="5">The sequence shown here is derived from an EMBL/GenBank/DDBJ whole genome shotgun (WGS) entry which is preliminary data.</text>
</comment>
<keyword evidence="2" id="KW-0813">Transport</keyword>
<dbReference type="Proteomes" id="UP000485058">
    <property type="component" value="Unassembled WGS sequence"/>
</dbReference>
<accession>A0A6A0A6W7</accession>
<comment type="subcellular location">
    <subcellularLocation>
        <location evidence="1">Nucleus</location>
    </subcellularLocation>
</comment>
<organism evidence="5 6">
    <name type="scientific">Haematococcus lacustris</name>
    <name type="common">Green alga</name>
    <name type="synonym">Haematococcus pluvialis</name>
    <dbReference type="NCBI Taxonomy" id="44745"/>
    <lineage>
        <taxon>Eukaryota</taxon>
        <taxon>Viridiplantae</taxon>
        <taxon>Chlorophyta</taxon>
        <taxon>core chlorophytes</taxon>
        <taxon>Chlorophyceae</taxon>
        <taxon>CS clade</taxon>
        <taxon>Chlamydomonadales</taxon>
        <taxon>Haematococcaceae</taxon>
        <taxon>Haematococcus</taxon>
    </lineage>
</organism>
<dbReference type="PANTHER" id="PTHR12363:SF33">
    <property type="entry name" value="IMPORTIN-13"/>
    <property type="match status" value="1"/>
</dbReference>
<dbReference type="InterPro" id="IPR051345">
    <property type="entry name" value="Importin_beta-like_NTR"/>
</dbReference>
<evidence type="ECO:0000256" key="4">
    <source>
        <dbReference type="SAM" id="MobiDB-lite"/>
    </source>
</evidence>
<feature type="region of interest" description="Disordered" evidence="4">
    <location>
        <begin position="60"/>
        <end position="86"/>
    </location>
</feature>
<evidence type="ECO:0000313" key="6">
    <source>
        <dbReference type="Proteomes" id="UP000485058"/>
    </source>
</evidence>